<organism evidence="2 3">
    <name type="scientific">Brachyspira hampsonii</name>
    <dbReference type="NCBI Taxonomy" id="1287055"/>
    <lineage>
        <taxon>Bacteria</taxon>
        <taxon>Pseudomonadati</taxon>
        <taxon>Spirochaetota</taxon>
        <taxon>Spirochaetia</taxon>
        <taxon>Brachyspirales</taxon>
        <taxon>Brachyspiraceae</taxon>
        <taxon>Brachyspira</taxon>
    </lineage>
</organism>
<dbReference type="InterPro" id="IPR051690">
    <property type="entry name" value="PseI-like"/>
</dbReference>
<dbReference type="RefSeq" id="WP_008727906.1">
    <property type="nucleotide sequence ID" value="NZ_CP019914.1"/>
</dbReference>
<proteinExistence type="predicted"/>
<evidence type="ECO:0000259" key="1">
    <source>
        <dbReference type="Pfam" id="PF03102"/>
    </source>
</evidence>
<dbReference type="Proteomes" id="UP000264880">
    <property type="component" value="Chromosome"/>
</dbReference>
<dbReference type="Gene3D" id="3.20.20.70">
    <property type="entry name" value="Aldolase class I"/>
    <property type="match status" value="1"/>
</dbReference>
<protein>
    <submittedName>
        <fullName evidence="2">N-acetylneuraminate synthase</fullName>
    </submittedName>
</protein>
<dbReference type="PANTHER" id="PTHR42966">
    <property type="entry name" value="N-ACETYLNEURAMINATE SYNTHASE"/>
    <property type="match status" value="1"/>
</dbReference>
<sequence>MIKIPIIVAEIGCNHKGDMNIAHKMIKVLGSMKYINENSSIDIVKFQKRNNKELLTEEQYNAPHPEPKNSYGSSYGEHREFLEFSLEQHKTLKKWCEEEGLVYSCSVWDLTSAKEISSINPKLIKIPSGSNLNFPMLKYLLDNYSGEIHMSFGMTTKNEEKEILELFKSKNRSKDLVIYSCTSGYPVPFEDVCLLEITRLINEFGKDVKAIGFSGHHNGIAVDVAALTLGAQYFERHFTLDRTWKGTDQAASLEPQGLIKLARDLRNVNKTLTYKSSDILDIEAVQRKKLKREIR</sequence>
<feature type="domain" description="PseI/NeuA/B-like" evidence="1">
    <location>
        <begin position="39"/>
        <end position="274"/>
    </location>
</feature>
<reference evidence="2 3" key="1">
    <citation type="submission" date="2017-02" db="EMBL/GenBank/DDBJ databases">
        <title>Complete genome sequence of Brachyspira hampsonii genomovar I strain NSH-16 (ATCC BAA-2463).</title>
        <authorList>
            <person name="Mirajkar N.S."/>
            <person name="Gebhart C.J."/>
        </authorList>
    </citation>
    <scope>NUCLEOTIDE SEQUENCE [LARGE SCALE GENOMIC DNA]</scope>
    <source>
        <strain evidence="2 3">NSH-16</strain>
    </source>
</reference>
<dbReference type="AlphaFoldDB" id="A0AAC9TPK0"/>
<keyword evidence="3" id="KW-1185">Reference proteome</keyword>
<evidence type="ECO:0000313" key="3">
    <source>
        <dbReference type="Proteomes" id="UP000264880"/>
    </source>
</evidence>
<dbReference type="GO" id="GO:0016051">
    <property type="term" value="P:carbohydrate biosynthetic process"/>
    <property type="evidence" value="ECO:0007669"/>
    <property type="project" value="InterPro"/>
</dbReference>
<dbReference type="PANTHER" id="PTHR42966:SF1">
    <property type="entry name" value="SIALIC ACID SYNTHASE"/>
    <property type="match status" value="1"/>
</dbReference>
<dbReference type="InterPro" id="IPR013132">
    <property type="entry name" value="PseI/NeuA/B-like_N"/>
</dbReference>
<dbReference type="EMBL" id="CP019914">
    <property type="protein sequence ID" value="ASJ20180.1"/>
    <property type="molecule type" value="Genomic_DNA"/>
</dbReference>
<name>A0AAC9TPK0_9SPIR</name>
<dbReference type="KEGG" id="bhp:BHAMNSH16_00325"/>
<dbReference type="GO" id="GO:0047444">
    <property type="term" value="F:N-acylneuraminate-9-phosphate synthase activity"/>
    <property type="evidence" value="ECO:0007669"/>
    <property type="project" value="TreeGrafter"/>
</dbReference>
<dbReference type="InterPro" id="IPR013785">
    <property type="entry name" value="Aldolase_TIM"/>
</dbReference>
<gene>
    <name evidence="2" type="ORF">BHAMNSH16_00325</name>
</gene>
<dbReference type="Pfam" id="PF03102">
    <property type="entry name" value="NeuB"/>
    <property type="match status" value="1"/>
</dbReference>
<dbReference type="SUPFAM" id="SSF51569">
    <property type="entry name" value="Aldolase"/>
    <property type="match status" value="1"/>
</dbReference>
<evidence type="ECO:0000313" key="2">
    <source>
        <dbReference type="EMBL" id="ASJ20180.1"/>
    </source>
</evidence>
<accession>A0AAC9TPK0</accession>